<proteinExistence type="predicted"/>
<comment type="caution">
    <text evidence="1">The sequence shown here is derived from an EMBL/GenBank/DDBJ whole genome shotgun (WGS) entry which is preliminary data.</text>
</comment>
<sequence length="56" mass="6284">MGHRKWIGSMQIRCNWAAKGSALDDQPRSNTQIVGKLTNGTSDRNALKLMYMSCLE</sequence>
<organism evidence="1 2">
    <name type="scientific">Artemisia annua</name>
    <name type="common">Sweet wormwood</name>
    <dbReference type="NCBI Taxonomy" id="35608"/>
    <lineage>
        <taxon>Eukaryota</taxon>
        <taxon>Viridiplantae</taxon>
        <taxon>Streptophyta</taxon>
        <taxon>Embryophyta</taxon>
        <taxon>Tracheophyta</taxon>
        <taxon>Spermatophyta</taxon>
        <taxon>Magnoliopsida</taxon>
        <taxon>eudicotyledons</taxon>
        <taxon>Gunneridae</taxon>
        <taxon>Pentapetalae</taxon>
        <taxon>asterids</taxon>
        <taxon>campanulids</taxon>
        <taxon>Asterales</taxon>
        <taxon>Asteraceae</taxon>
        <taxon>Asteroideae</taxon>
        <taxon>Anthemideae</taxon>
        <taxon>Artemisiinae</taxon>
        <taxon>Artemisia</taxon>
    </lineage>
</organism>
<dbReference type="Proteomes" id="UP000245207">
    <property type="component" value="Unassembled WGS sequence"/>
</dbReference>
<accession>A0A2U1QNT4</accession>
<dbReference type="EMBL" id="PKPP01000011">
    <property type="protein sequence ID" value="PWA99642.1"/>
    <property type="molecule type" value="Genomic_DNA"/>
</dbReference>
<dbReference type="AlphaFoldDB" id="A0A2U1QNT4"/>
<protein>
    <submittedName>
        <fullName evidence="1">RNA recognition motif domain, eukaryote, Nucleotide-binding alpha-beta plait domain protein</fullName>
    </submittedName>
</protein>
<gene>
    <name evidence="1" type="ORF">CTI12_AA004570</name>
</gene>
<name>A0A2U1QNT4_ARTAN</name>
<evidence type="ECO:0000313" key="2">
    <source>
        <dbReference type="Proteomes" id="UP000245207"/>
    </source>
</evidence>
<keyword evidence="2" id="KW-1185">Reference proteome</keyword>
<reference evidence="1 2" key="1">
    <citation type="journal article" date="2018" name="Mol. Plant">
        <title>The genome of Artemisia annua provides insight into the evolution of Asteraceae family and artemisinin biosynthesis.</title>
        <authorList>
            <person name="Shen Q."/>
            <person name="Zhang L."/>
            <person name="Liao Z."/>
            <person name="Wang S."/>
            <person name="Yan T."/>
            <person name="Shi P."/>
            <person name="Liu M."/>
            <person name="Fu X."/>
            <person name="Pan Q."/>
            <person name="Wang Y."/>
            <person name="Lv Z."/>
            <person name="Lu X."/>
            <person name="Zhang F."/>
            <person name="Jiang W."/>
            <person name="Ma Y."/>
            <person name="Chen M."/>
            <person name="Hao X."/>
            <person name="Li L."/>
            <person name="Tang Y."/>
            <person name="Lv G."/>
            <person name="Zhou Y."/>
            <person name="Sun X."/>
            <person name="Brodelius P.E."/>
            <person name="Rose J.K.C."/>
            <person name="Tang K."/>
        </authorList>
    </citation>
    <scope>NUCLEOTIDE SEQUENCE [LARGE SCALE GENOMIC DNA]</scope>
    <source>
        <strain evidence="2">cv. Huhao1</strain>
        <tissue evidence="1">Leaf</tissue>
    </source>
</reference>
<evidence type="ECO:0000313" key="1">
    <source>
        <dbReference type="EMBL" id="PWA99642.1"/>
    </source>
</evidence>
<dbReference type="OrthoDB" id="8093034at2759"/>